<dbReference type="Proteomes" id="UP000461730">
    <property type="component" value="Unassembled WGS sequence"/>
</dbReference>
<comment type="caution">
    <text evidence="1">The sequence shown here is derived from an EMBL/GenBank/DDBJ whole genome shotgun (WGS) entry which is preliminary data.</text>
</comment>
<proteinExistence type="predicted"/>
<sequence length="46" mass="5236">MALRYDGCNRDLQEAARNVLESAEKNGFKDPELDVEGALVELKIKW</sequence>
<dbReference type="EMBL" id="WRXN01000013">
    <property type="protein sequence ID" value="MVT11342.1"/>
    <property type="molecule type" value="Genomic_DNA"/>
</dbReference>
<evidence type="ECO:0000313" key="2">
    <source>
        <dbReference type="Proteomes" id="UP000461730"/>
    </source>
</evidence>
<reference evidence="1 2" key="1">
    <citation type="submission" date="2019-12" db="EMBL/GenBank/DDBJ databases">
        <title>Chitinophaga sp. strain ysch24 (GDMCC 1.1355), whole genome shotgun sequence.</title>
        <authorList>
            <person name="Zhang X."/>
        </authorList>
    </citation>
    <scope>NUCLEOTIDE SEQUENCE [LARGE SCALE GENOMIC DNA]</scope>
    <source>
        <strain evidence="2">ysch24</strain>
    </source>
</reference>
<gene>
    <name evidence="1" type="ORF">GO493_23945</name>
</gene>
<keyword evidence="2" id="KW-1185">Reference proteome</keyword>
<accession>A0A7K1UAF1</accession>
<organism evidence="1 2">
    <name type="scientific">Chitinophaga tropicalis</name>
    <dbReference type="NCBI Taxonomy" id="2683588"/>
    <lineage>
        <taxon>Bacteria</taxon>
        <taxon>Pseudomonadati</taxon>
        <taxon>Bacteroidota</taxon>
        <taxon>Chitinophagia</taxon>
        <taxon>Chitinophagales</taxon>
        <taxon>Chitinophagaceae</taxon>
        <taxon>Chitinophaga</taxon>
    </lineage>
</organism>
<name>A0A7K1UAF1_9BACT</name>
<evidence type="ECO:0000313" key="1">
    <source>
        <dbReference type="EMBL" id="MVT11342.1"/>
    </source>
</evidence>
<protein>
    <submittedName>
        <fullName evidence="1">Uncharacterized protein</fullName>
    </submittedName>
</protein>
<dbReference type="AlphaFoldDB" id="A0A7K1UAF1"/>